<reference evidence="4 5" key="1">
    <citation type="submission" date="2014-09" db="EMBL/GenBank/DDBJ databases">
        <title>Complete Genome Sequence of the Embu Virus Strain SPAn 880.</title>
        <authorList>
            <person name="Ibrahim M.S."/>
            <person name="Antwerpen M.H."/>
            <person name="Georgi E."/>
            <person name="Vette P."/>
            <person name="Zoeller G."/>
            <person name="Meyer H."/>
        </authorList>
    </citation>
    <scope>NUCLEOTIDE SEQUENCE [LARGE SCALE GENOMIC DNA]</scope>
    <source>
        <strain evidence="4">SPAn880</strain>
    </source>
</reference>
<feature type="domain" description="BACK" evidence="3">
    <location>
        <begin position="119"/>
        <end position="219"/>
    </location>
</feature>
<dbReference type="Pfam" id="PF24681">
    <property type="entry name" value="Kelch_KLHDC2_KLHL20_DRC7"/>
    <property type="match status" value="1"/>
</dbReference>
<evidence type="ECO:0000259" key="3">
    <source>
        <dbReference type="Pfam" id="PF07707"/>
    </source>
</evidence>
<gene>
    <name evidence="4" type="primary">36</name>
</gene>
<organism evidence="4 5">
    <name type="scientific">Cotia virus</name>
    <dbReference type="NCBI Taxonomy" id="39444"/>
    <lineage>
        <taxon>Viruses</taxon>
        <taxon>Varidnaviria</taxon>
        <taxon>Bamfordvirae</taxon>
        <taxon>Nucleocytoviricota</taxon>
        <taxon>Pokkesviricetes</taxon>
        <taxon>Chitovirales</taxon>
        <taxon>Poxviridae</taxon>
        <taxon>Chordopoxvirinae</taxon>
        <taxon>Oryzopoxvirus</taxon>
        <taxon>Oryzopoxvirus cotia</taxon>
    </lineage>
</organism>
<dbReference type="PANTHER" id="PTHR24412:SF489">
    <property type="entry name" value="RING FINGER DOMAIN AND KELCH REPEAT-CONTAINING PROTEIN DDB_G0271372"/>
    <property type="match status" value="1"/>
</dbReference>
<evidence type="ECO:0000256" key="1">
    <source>
        <dbReference type="ARBA" id="ARBA00022441"/>
    </source>
</evidence>
<accession>A0A097IVP3</accession>
<dbReference type="InterPro" id="IPR011333">
    <property type="entry name" value="SKP1/BTB/POZ_sf"/>
</dbReference>
<dbReference type="EMBL" id="KM595078">
    <property type="protein sequence ID" value="AIT70651.1"/>
    <property type="molecule type" value="Genomic_DNA"/>
</dbReference>
<dbReference type="InterPro" id="IPR011705">
    <property type="entry name" value="BACK"/>
</dbReference>
<dbReference type="Gene3D" id="1.25.40.420">
    <property type="match status" value="1"/>
</dbReference>
<dbReference type="InterPro" id="IPR015915">
    <property type="entry name" value="Kelch-typ_b-propeller"/>
</dbReference>
<sequence length="528" mass="61196">MDTLNYKLYLDNNLIKGINNSNCDTIMYLKIKDSTYRVNAIGLKLVTIGINESELNDSKLNKYEQNVFDSFIGYINDGRLFINDKNVIGLNDLSNKLNINFINMATISYITEMIKLETCIDYMRHGKNIKSYKIYNSSLSFIKENFNKLLEYDVAVNLTFNELKTFIYSDDLNIAREDDLLQFLFRWNRHNTSSKYCFDLIQIGIRKEFLSKKYYRKMMSWIGRYIRNNNTCNVVFSKNNNHERKSYCYKMLPKTKKNNINVIDNVIDVNSDSDIDFILNKIRKNSTIYFDDKNILYLVGGDNFENDDISNKVLAFNMNTFTEFTIPNMIIKRNNPAVVFSNERLFVIGGVIDGIPMRDVESLKIGDSNWKVEEPLTLPRFSSSVVYTSEFIYVYGGNNDKDTSMEIYDIGTNTWTSGPQSIYPQTSTSAILFNDSIYLIGGLSLVDGKYKSIIQVYSIKINKWYIQKSTNITRMNPSLIIIDDTITVIGGYINGKYIDEIEIYDDITKEWSIICNIDIDDIIGFSKK</sequence>
<dbReference type="PANTHER" id="PTHR24412">
    <property type="entry name" value="KELCH PROTEIN"/>
    <property type="match status" value="1"/>
</dbReference>
<evidence type="ECO:0000313" key="5">
    <source>
        <dbReference type="Proteomes" id="UP000121784"/>
    </source>
</evidence>
<evidence type="ECO:0000313" key="4">
    <source>
        <dbReference type="EMBL" id="AIT70651.1"/>
    </source>
</evidence>
<evidence type="ECO:0000256" key="2">
    <source>
        <dbReference type="ARBA" id="ARBA00022737"/>
    </source>
</evidence>
<keyword evidence="1" id="KW-0880">Kelch repeat</keyword>
<name>A0A097IVP3_9POXV</name>
<dbReference type="SMART" id="SM00612">
    <property type="entry name" value="Kelch"/>
    <property type="match status" value="4"/>
</dbReference>
<dbReference type="SUPFAM" id="SSF117281">
    <property type="entry name" value="Kelch motif"/>
    <property type="match status" value="1"/>
</dbReference>
<protein>
    <submittedName>
        <fullName evidence="4">Kelch-like protein</fullName>
    </submittedName>
</protein>
<dbReference type="Pfam" id="PF07707">
    <property type="entry name" value="BACK"/>
    <property type="match status" value="1"/>
</dbReference>
<dbReference type="Proteomes" id="UP000121784">
    <property type="component" value="Segment"/>
</dbReference>
<keyword evidence="2" id="KW-0677">Repeat</keyword>
<dbReference type="Gene3D" id="3.30.710.10">
    <property type="entry name" value="Potassium Channel Kv1.1, Chain A"/>
    <property type="match status" value="1"/>
</dbReference>
<dbReference type="Pfam" id="PF01344">
    <property type="entry name" value="Kelch_1"/>
    <property type="match status" value="1"/>
</dbReference>
<proteinExistence type="predicted"/>
<dbReference type="Gene3D" id="2.120.10.80">
    <property type="entry name" value="Kelch-type beta propeller"/>
    <property type="match status" value="1"/>
</dbReference>
<dbReference type="InterPro" id="IPR006652">
    <property type="entry name" value="Kelch_1"/>
</dbReference>